<reference evidence="1 2" key="1">
    <citation type="submission" date="2020-08" db="EMBL/GenBank/DDBJ databases">
        <title>Genomic Encyclopedia of Type Strains, Phase IV (KMG-IV): sequencing the most valuable type-strain genomes for metagenomic binning, comparative biology and taxonomic classification.</title>
        <authorList>
            <person name="Goeker M."/>
        </authorList>
    </citation>
    <scope>NUCLEOTIDE SEQUENCE [LARGE SCALE GENOMIC DNA]</scope>
    <source>
        <strain evidence="1 2">DSM 17454</strain>
    </source>
</reference>
<evidence type="ECO:0000313" key="2">
    <source>
        <dbReference type="Proteomes" id="UP000532373"/>
    </source>
</evidence>
<dbReference type="AlphaFoldDB" id="A0A8E1WCS6"/>
<comment type="caution">
    <text evidence="1">The sequence shown here is derived from an EMBL/GenBank/DDBJ whole genome shotgun (WGS) entry which is preliminary data.</text>
</comment>
<gene>
    <name evidence="1" type="ORF">HNQ96_001486</name>
</gene>
<name>A0A8E1WCS6_9HYPH</name>
<dbReference type="EMBL" id="JACHGI010000002">
    <property type="protein sequence ID" value="MBB6465628.1"/>
    <property type="molecule type" value="Genomic_DNA"/>
</dbReference>
<organism evidence="1 2">
    <name type="scientific">Aminobacter carboxidus</name>
    <dbReference type="NCBI Taxonomy" id="376165"/>
    <lineage>
        <taxon>Bacteria</taxon>
        <taxon>Pseudomonadati</taxon>
        <taxon>Pseudomonadota</taxon>
        <taxon>Alphaproteobacteria</taxon>
        <taxon>Hyphomicrobiales</taxon>
        <taxon>Phyllobacteriaceae</taxon>
        <taxon>Aminobacter</taxon>
    </lineage>
</organism>
<protein>
    <submittedName>
        <fullName evidence="1">Uncharacterized protein</fullName>
    </submittedName>
</protein>
<sequence length="66" mass="6968">MGAGSKAFTGELQAVVPGTKLRLKNGAAVEVTENPGDGIWLFCKSLDAAGDGERPLFLDEIAEYLE</sequence>
<evidence type="ECO:0000313" key="1">
    <source>
        <dbReference type="EMBL" id="MBB6465628.1"/>
    </source>
</evidence>
<dbReference type="RefSeq" id="WP_067956368.1">
    <property type="nucleotide sequence ID" value="NZ_JACHGI010000002.1"/>
</dbReference>
<accession>A0A8E1WCS6</accession>
<dbReference type="Proteomes" id="UP000532373">
    <property type="component" value="Unassembled WGS sequence"/>
</dbReference>
<proteinExistence type="predicted"/>